<gene>
    <name evidence="10" type="ORF">QP433_05215</name>
</gene>
<dbReference type="InterPro" id="IPR020616">
    <property type="entry name" value="Thiolase_N"/>
</dbReference>
<feature type="active site" description="Acyl-thioester intermediate" evidence="6">
    <location>
        <position position="90"/>
    </location>
</feature>
<evidence type="ECO:0000313" key="11">
    <source>
        <dbReference type="Proteomes" id="UP001229251"/>
    </source>
</evidence>
<keyword evidence="3 7" id="KW-0808">Transferase</keyword>
<protein>
    <recommendedName>
        <fullName evidence="2">acetyl-CoA C-acetyltransferase</fullName>
        <ecNumber evidence="2">2.3.1.9</ecNumber>
    </recommendedName>
    <alternativeName>
        <fullName evidence="5">Acetoacetyl-CoA thiolase</fullName>
    </alternativeName>
</protein>
<dbReference type="Pfam" id="PF02803">
    <property type="entry name" value="Thiolase_C"/>
    <property type="match status" value="1"/>
</dbReference>
<dbReference type="PROSITE" id="PS00099">
    <property type="entry name" value="THIOLASE_3"/>
    <property type="match status" value="1"/>
</dbReference>
<dbReference type="InterPro" id="IPR020617">
    <property type="entry name" value="Thiolase_C"/>
</dbReference>
<dbReference type="NCBIfam" id="TIGR01930">
    <property type="entry name" value="AcCoA-C-Actrans"/>
    <property type="match status" value="1"/>
</dbReference>
<dbReference type="RefSeq" id="WP_070609294.1">
    <property type="nucleotide sequence ID" value="NZ_JASOOE010000008.1"/>
</dbReference>
<feature type="active site" description="Proton acceptor" evidence="6">
    <location>
        <position position="351"/>
    </location>
</feature>
<feature type="domain" description="Thiolase N-terminal" evidence="8">
    <location>
        <begin position="6"/>
        <end position="264"/>
    </location>
</feature>
<reference evidence="10" key="1">
    <citation type="submission" date="2023-05" db="EMBL/GenBank/DDBJ databases">
        <title>Cataloging the Phylogenetic Diversity of Human Bladder Bacteria.</title>
        <authorList>
            <person name="Du J."/>
        </authorList>
    </citation>
    <scope>NUCLEOTIDE SEQUENCE</scope>
    <source>
        <strain evidence="10">UMB1231</strain>
    </source>
</reference>
<dbReference type="InterPro" id="IPR002155">
    <property type="entry name" value="Thiolase"/>
</dbReference>
<evidence type="ECO:0000259" key="8">
    <source>
        <dbReference type="Pfam" id="PF00108"/>
    </source>
</evidence>
<dbReference type="PANTHER" id="PTHR18919:SF107">
    <property type="entry name" value="ACETYL-COA ACETYLTRANSFERASE, CYTOSOLIC"/>
    <property type="match status" value="1"/>
</dbReference>
<dbReference type="Proteomes" id="UP001229251">
    <property type="component" value="Unassembled WGS sequence"/>
</dbReference>
<evidence type="ECO:0000256" key="6">
    <source>
        <dbReference type="PIRSR" id="PIRSR000429-1"/>
    </source>
</evidence>
<evidence type="ECO:0000256" key="1">
    <source>
        <dbReference type="ARBA" id="ARBA00010982"/>
    </source>
</evidence>
<dbReference type="AlphaFoldDB" id="A0AAJ1Q486"/>
<dbReference type="SUPFAM" id="SSF53901">
    <property type="entry name" value="Thiolase-like"/>
    <property type="match status" value="2"/>
</dbReference>
<feature type="domain" description="Thiolase C-terminal" evidence="9">
    <location>
        <begin position="273"/>
        <end position="394"/>
    </location>
</feature>
<dbReference type="PANTHER" id="PTHR18919">
    <property type="entry name" value="ACETYL-COA C-ACYLTRANSFERASE"/>
    <property type="match status" value="1"/>
</dbReference>
<dbReference type="InterPro" id="IPR020610">
    <property type="entry name" value="Thiolase_AS"/>
</dbReference>
<proteinExistence type="inferred from homology"/>
<comment type="caution">
    <text evidence="10">The sequence shown here is derived from an EMBL/GenBank/DDBJ whole genome shotgun (WGS) entry which is preliminary data.</text>
</comment>
<dbReference type="FunFam" id="3.40.47.10:FF:000010">
    <property type="entry name" value="Acetyl-CoA acetyltransferase (Thiolase)"/>
    <property type="match status" value="1"/>
</dbReference>
<evidence type="ECO:0000313" key="10">
    <source>
        <dbReference type="EMBL" id="MDK7187373.1"/>
    </source>
</evidence>
<evidence type="ECO:0000259" key="9">
    <source>
        <dbReference type="Pfam" id="PF02803"/>
    </source>
</evidence>
<dbReference type="CDD" id="cd00751">
    <property type="entry name" value="thiolase"/>
    <property type="match status" value="1"/>
</dbReference>
<dbReference type="PROSITE" id="PS00098">
    <property type="entry name" value="THIOLASE_1"/>
    <property type="match status" value="1"/>
</dbReference>
<evidence type="ECO:0000256" key="3">
    <source>
        <dbReference type="ARBA" id="ARBA00022679"/>
    </source>
</evidence>
<dbReference type="Gene3D" id="3.40.47.10">
    <property type="match status" value="2"/>
</dbReference>
<dbReference type="EMBL" id="JASOOE010000008">
    <property type="protein sequence ID" value="MDK7187373.1"/>
    <property type="molecule type" value="Genomic_DNA"/>
</dbReference>
<dbReference type="EC" id="2.3.1.9" evidence="2"/>
<dbReference type="InterPro" id="IPR020615">
    <property type="entry name" value="Thiolase_acyl_enz_int_AS"/>
</dbReference>
<dbReference type="InterPro" id="IPR016039">
    <property type="entry name" value="Thiolase-like"/>
</dbReference>
<feature type="active site" description="Proton acceptor" evidence="6">
    <location>
        <position position="381"/>
    </location>
</feature>
<dbReference type="Pfam" id="PF00108">
    <property type="entry name" value="Thiolase_N"/>
    <property type="match status" value="1"/>
</dbReference>
<sequence length="395" mass="42398">MEYKDVVIVAAKRTAVGRFGGSLKDLSAVEIGSQLVQGILDSLAIPKEEYDEVIFGNVISAGLGQNMARQISIKAGLPVTVPAYTVSQVCGSGMKAVMLGAQSIEVGENELVVVGGCENMSQAPYYLTNQRWGSKLGHQQVYDSILVDGLTDAFSLNHMGLTAEYLAEHYQISRKDQDLFALTSHQKAEKAQKELKFVDEIIPIKVTNKKKEQTIFSEDEGIRHGQTLEALQKLKPVFKKEGSVTAGNASPINDGAACLVLASRQKARKLGLPILASIRSSGKSGLDPQAMGMGPVKASLEALTAAQLQSKDIDLFELNEAFAAQCLSCLKELNWPRDCVNVNGGAISLGHAIGCSGSRILVTLLYEMKRQQVKYGLASLCIGGGQGNALILERE</sequence>
<evidence type="ECO:0000256" key="4">
    <source>
        <dbReference type="ARBA" id="ARBA00023315"/>
    </source>
</evidence>
<evidence type="ECO:0000256" key="2">
    <source>
        <dbReference type="ARBA" id="ARBA00012705"/>
    </source>
</evidence>
<dbReference type="GO" id="GO:0003985">
    <property type="term" value="F:acetyl-CoA C-acetyltransferase activity"/>
    <property type="evidence" value="ECO:0007669"/>
    <property type="project" value="UniProtKB-EC"/>
</dbReference>
<name>A0AAJ1Q486_9LACT</name>
<accession>A0AAJ1Q486</accession>
<keyword evidence="4 7" id="KW-0012">Acyltransferase</keyword>
<dbReference type="PIRSF" id="PIRSF000429">
    <property type="entry name" value="Ac-CoA_Ac_transf"/>
    <property type="match status" value="1"/>
</dbReference>
<evidence type="ECO:0000256" key="5">
    <source>
        <dbReference type="ARBA" id="ARBA00030755"/>
    </source>
</evidence>
<organism evidence="10 11">
    <name type="scientific">Facklamia hominis</name>
    <dbReference type="NCBI Taxonomy" id="178214"/>
    <lineage>
        <taxon>Bacteria</taxon>
        <taxon>Bacillati</taxon>
        <taxon>Bacillota</taxon>
        <taxon>Bacilli</taxon>
        <taxon>Lactobacillales</taxon>
        <taxon>Aerococcaceae</taxon>
        <taxon>Facklamia</taxon>
    </lineage>
</organism>
<evidence type="ECO:0000256" key="7">
    <source>
        <dbReference type="RuleBase" id="RU003557"/>
    </source>
</evidence>
<comment type="similarity">
    <text evidence="1 7">Belongs to the thiolase-like superfamily. Thiolase family.</text>
</comment>